<evidence type="ECO:0000256" key="18">
    <source>
        <dbReference type="PIRSR" id="PIRSR038885-1"/>
    </source>
</evidence>
<evidence type="ECO:0000256" key="16">
    <source>
        <dbReference type="ARBA" id="ARBA00023136"/>
    </source>
</evidence>
<dbReference type="Pfam" id="PF00032">
    <property type="entry name" value="Cytochrom_B_C"/>
    <property type="match status" value="1"/>
</dbReference>
<dbReference type="InterPro" id="IPR030689">
    <property type="entry name" value="Cytochrome_b"/>
</dbReference>
<dbReference type="PROSITE" id="PS51002">
    <property type="entry name" value="CYTB_NTER"/>
    <property type="match status" value="1"/>
</dbReference>
<dbReference type="EMBL" id="KU899136">
    <property type="protein sequence ID" value="ANF05069.1"/>
    <property type="molecule type" value="Genomic_DNA"/>
</dbReference>
<feature type="binding site" description="axial binding residue" evidence="19">
    <location>
        <position position="197"/>
    </location>
    <ligand>
        <name>heme b</name>
        <dbReference type="ChEBI" id="CHEBI:60344"/>
        <label>b566</label>
    </ligand>
    <ligandPart>
        <name>Fe</name>
        <dbReference type="ChEBI" id="CHEBI:18248"/>
    </ligandPart>
</feature>
<dbReference type="InterPro" id="IPR005798">
    <property type="entry name" value="Cyt_b/b6_C"/>
</dbReference>
<evidence type="ECO:0000313" key="23">
    <source>
        <dbReference type="EMBL" id="ANF05069.1"/>
    </source>
</evidence>
<evidence type="ECO:0000256" key="1">
    <source>
        <dbReference type="ARBA" id="ARBA00002566"/>
    </source>
</evidence>
<dbReference type="GO" id="GO:0005743">
    <property type="term" value="C:mitochondrial inner membrane"/>
    <property type="evidence" value="ECO:0007669"/>
    <property type="project" value="UniProtKB-SubCell"/>
</dbReference>
<evidence type="ECO:0000256" key="9">
    <source>
        <dbReference type="ARBA" id="ARBA00022723"/>
    </source>
</evidence>
<organism evidence="23">
    <name type="scientific">Mierspenaeopsis hardwickii</name>
    <dbReference type="NCBI Taxonomy" id="2715607"/>
    <lineage>
        <taxon>Eukaryota</taxon>
        <taxon>Metazoa</taxon>
        <taxon>Ecdysozoa</taxon>
        <taxon>Arthropoda</taxon>
        <taxon>Crustacea</taxon>
        <taxon>Multicrustacea</taxon>
        <taxon>Malacostraca</taxon>
        <taxon>Eumalacostraca</taxon>
        <taxon>Eucarida</taxon>
        <taxon>Decapoda</taxon>
        <taxon>Dendrobranchiata</taxon>
        <taxon>Penaeoidea</taxon>
        <taxon>Penaeidae</taxon>
        <taxon>Mierspenaeopsis</taxon>
    </lineage>
</organism>
<feature type="transmembrane region" description="Helical" evidence="20">
    <location>
        <begin position="288"/>
        <end position="307"/>
    </location>
</feature>
<evidence type="ECO:0000256" key="2">
    <source>
        <dbReference type="ARBA" id="ARBA00004448"/>
    </source>
</evidence>
<evidence type="ECO:0000256" key="14">
    <source>
        <dbReference type="ARBA" id="ARBA00023075"/>
    </source>
</evidence>
<dbReference type="GO" id="GO:0046872">
    <property type="term" value="F:metal ion binding"/>
    <property type="evidence" value="ECO:0007669"/>
    <property type="project" value="UniProtKB-UniRule"/>
</dbReference>
<evidence type="ECO:0000256" key="19">
    <source>
        <dbReference type="PIRSR" id="PIRSR038885-2"/>
    </source>
</evidence>
<comment type="subcellular location">
    <subcellularLocation>
        <location evidence="2">Mitochondrion inner membrane</location>
        <topology evidence="2">Multi-pass membrane protein</topology>
    </subcellularLocation>
</comment>
<dbReference type="AlphaFoldDB" id="A0A172W6J9"/>
<dbReference type="GO" id="GO:0008121">
    <property type="term" value="F:quinol-cytochrome-c reductase activity"/>
    <property type="evidence" value="ECO:0007669"/>
    <property type="project" value="InterPro"/>
</dbReference>
<comment type="similarity">
    <text evidence="17 20">Belongs to the cytochrome b family.</text>
</comment>
<dbReference type="InterPro" id="IPR036150">
    <property type="entry name" value="Cyt_b/b6_C_sf"/>
</dbReference>
<evidence type="ECO:0000256" key="3">
    <source>
        <dbReference type="ARBA" id="ARBA00011649"/>
    </source>
</evidence>
<name>A0A172W6J9_9EUCA</name>
<evidence type="ECO:0000256" key="8">
    <source>
        <dbReference type="ARBA" id="ARBA00022692"/>
    </source>
</evidence>
<dbReference type="PANTHER" id="PTHR19271:SF16">
    <property type="entry name" value="CYTOCHROME B"/>
    <property type="match status" value="1"/>
</dbReference>
<dbReference type="PANTHER" id="PTHR19271">
    <property type="entry name" value="CYTOCHROME B"/>
    <property type="match status" value="1"/>
</dbReference>
<dbReference type="GO" id="GO:0045275">
    <property type="term" value="C:respiratory chain complex III"/>
    <property type="evidence" value="ECO:0007669"/>
    <property type="project" value="InterPro"/>
</dbReference>
<evidence type="ECO:0000256" key="5">
    <source>
        <dbReference type="ARBA" id="ARBA00022448"/>
    </source>
</evidence>
<feature type="transmembrane region" description="Helical" evidence="20">
    <location>
        <begin position="109"/>
        <end position="133"/>
    </location>
</feature>
<comment type="function">
    <text evidence="1 20">Component of the ubiquinol-cytochrome c reductase complex (complex III or cytochrome b-c1 complex) that is part of the mitochondrial respiratory chain. The b-c1 complex mediates electron transfer from ubiquinol to cytochrome c. Contributes to the generation of a proton gradient across the mitochondrial membrane that is then used for ATP synthesis.</text>
</comment>
<keyword evidence="16 20" id="KW-0472">Membrane</keyword>
<dbReference type="CDD" id="cd00284">
    <property type="entry name" value="Cytochrome_b_N"/>
    <property type="match status" value="1"/>
</dbReference>
<comment type="cofactor">
    <cofactor evidence="20">
        <name>heme b</name>
        <dbReference type="ChEBI" id="CHEBI:60344"/>
    </cofactor>
    <text evidence="20">Binds 2 heme groups non-covalently.</text>
</comment>
<dbReference type="SUPFAM" id="SSF81648">
    <property type="entry name" value="a domain/subunit of cytochrome bc1 complex (Ubiquinol-cytochrome c reductase)"/>
    <property type="match status" value="1"/>
</dbReference>
<dbReference type="Gene3D" id="1.20.810.10">
    <property type="entry name" value="Cytochrome Bc1 Complex, Chain C"/>
    <property type="match status" value="1"/>
</dbReference>
<evidence type="ECO:0000256" key="13">
    <source>
        <dbReference type="ARBA" id="ARBA00023004"/>
    </source>
</evidence>
<keyword evidence="7 20" id="KW-0679">Respiratory chain</keyword>
<dbReference type="SUPFAM" id="SSF81342">
    <property type="entry name" value="Transmembrane di-heme cytochromes"/>
    <property type="match status" value="1"/>
</dbReference>
<feature type="transmembrane region" description="Helical" evidence="20">
    <location>
        <begin position="37"/>
        <end position="58"/>
    </location>
</feature>
<gene>
    <name evidence="23" type="primary">CYTB</name>
</gene>
<dbReference type="CDD" id="cd00290">
    <property type="entry name" value="cytochrome_b_C"/>
    <property type="match status" value="1"/>
</dbReference>
<keyword evidence="9 19" id="KW-0479">Metal-binding</keyword>
<dbReference type="GO" id="GO:0006122">
    <property type="term" value="P:mitochondrial electron transport, ubiquinol to cytochrome c"/>
    <property type="evidence" value="ECO:0007669"/>
    <property type="project" value="TreeGrafter"/>
</dbReference>
<keyword evidence="13 19" id="KW-0408">Iron</keyword>
<feature type="domain" description="Cytochrome b/b6 N-terminal region profile" evidence="21">
    <location>
        <begin position="1"/>
        <end position="210"/>
    </location>
</feature>
<accession>A0A172W6J9</accession>
<feature type="transmembrane region" description="Helical" evidence="20">
    <location>
        <begin position="319"/>
        <end position="341"/>
    </location>
</feature>
<evidence type="ECO:0000256" key="7">
    <source>
        <dbReference type="ARBA" id="ARBA00022660"/>
    </source>
</evidence>
<dbReference type="PIRSF" id="PIRSF038885">
    <property type="entry name" value="COB"/>
    <property type="match status" value="1"/>
</dbReference>
<keyword evidence="11 20" id="KW-0249">Electron transport</keyword>
<sequence length="378" mass="42894">MTMPIRKSHPLFKIANGAMVDLPAPSNISTLWNFGSLLGLCLILQIMTGLFLAMHYTAHIDLAFSSIAHICRDVNYGWLLRTLHANGASFFFICLYIHTGRGIYYSSFLYLHAWSIGVIIFLLTMGTAFLGYVLPWGQMSFWGATVITNLASAIPYIGTDLVQWIWGGFAVDNATLTRFFTFHFLFPFIVAAATMIHILFIHQTGSNNPLGITSNIDKIPFHPYFTFKDIVGFMIMLSFLTLLVLLNPYLLGDPDNFIPANPLVTPAHIQPEWYFLFAYAILRSIPNKLGGVIALVMSILILLILPFTHHAKFRSLTFYPLNQILFWSLVAIIFLLTWIGARPVEDPYIITGQILTVLYFSYFIINPLTMMWWDKLLN</sequence>
<dbReference type="InterPro" id="IPR027387">
    <property type="entry name" value="Cytb/b6-like_sf"/>
</dbReference>
<dbReference type="Pfam" id="PF00033">
    <property type="entry name" value="Cytochrome_B"/>
    <property type="match status" value="1"/>
</dbReference>
<evidence type="ECO:0000256" key="12">
    <source>
        <dbReference type="ARBA" id="ARBA00022989"/>
    </source>
</evidence>
<reference evidence="23" key="1">
    <citation type="submission" date="2016-03" db="EMBL/GenBank/DDBJ databases">
        <title>The complete mitochondrial genome of Parapenaeopsis hardwickii.</title>
        <authorList>
            <person name="Yuan Y."/>
            <person name="Qin Y."/>
            <person name="Liu S."/>
            <person name="Ji X."/>
        </authorList>
    </citation>
    <scope>NUCLEOTIDE SEQUENCE</scope>
</reference>
<keyword evidence="14" id="KW-0830">Ubiquinone</keyword>
<keyword evidence="10" id="KW-0999">Mitochondrion inner membrane</keyword>
<dbReference type="PROSITE" id="PS51003">
    <property type="entry name" value="CYTB_CTER"/>
    <property type="match status" value="1"/>
</dbReference>
<evidence type="ECO:0000256" key="20">
    <source>
        <dbReference type="RuleBase" id="RU362117"/>
    </source>
</evidence>
<dbReference type="InterPro" id="IPR005797">
    <property type="entry name" value="Cyt_b/b6_N"/>
</dbReference>
<dbReference type="InterPro" id="IPR048260">
    <property type="entry name" value="Cytochrome_b_C_euk/bac"/>
</dbReference>
<evidence type="ECO:0000256" key="11">
    <source>
        <dbReference type="ARBA" id="ARBA00022982"/>
    </source>
</evidence>
<feature type="transmembrane region" description="Helical" evidence="20">
    <location>
        <begin position="230"/>
        <end position="251"/>
    </location>
</feature>
<feature type="transmembrane region" description="Helical" evidence="20">
    <location>
        <begin position="139"/>
        <end position="158"/>
    </location>
</feature>
<feature type="transmembrane region" description="Helical" evidence="20">
    <location>
        <begin position="347"/>
        <end position="365"/>
    </location>
</feature>
<keyword evidence="6 19" id="KW-0349">Heme</keyword>
<keyword evidence="5 20" id="KW-0813">Transport</keyword>
<comment type="cofactor">
    <cofactor evidence="19">
        <name>heme</name>
        <dbReference type="ChEBI" id="CHEBI:30413"/>
    </cofactor>
    <text evidence="19">Binds 2 heme groups non-covalently.</text>
</comment>
<evidence type="ECO:0000259" key="21">
    <source>
        <dbReference type="PROSITE" id="PS51002"/>
    </source>
</evidence>
<keyword evidence="15 20" id="KW-0496">Mitochondrion</keyword>
<proteinExistence type="inferred from homology"/>
<evidence type="ECO:0000259" key="22">
    <source>
        <dbReference type="PROSITE" id="PS51003"/>
    </source>
</evidence>
<keyword evidence="12 20" id="KW-1133">Transmembrane helix</keyword>
<dbReference type="FunFam" id="1.20.810.10:FF:000002">
    <property type="entry name" value="Cytochrome b"/>
    <property type="match status" value="1"/>
</dbReference>
<evidence type="ECO:0000256" key="15">
    <source>
        <dbReference type="ARBA" id="ARBA00023128"/>
    </source>
</evidence>
<feature type="binding site" description="axial binding residue" evidence="19">
    <location>
        <position position="183"/>
    </location>
    <ligand>
        <name>heme b</name>
        <dbReference type="ChEBI" id="CHEBI:60344"/>
        <label>b562</label>
    </ligand>
    <ligandPart>
        <name>Fe</name>
        <dbReference type="ChEBI" id="CHEBI:18248"/>
    </ligandPart>
</feature>
<feature type="binding site" description="axial binding residue" evidence="19">
    <location>
        <position position="84"/>
    </location>
    <ligand>
        <name>heme b</name>
        <dbReference type="ChEBI" id="CHEBI:60344"/>
        <label>b562</label>
    </ligand>
    <ligandPart>
        <name>Fe</name>
        <dbReference type="ChEBI" id="CHEBI:18248"/>
    </ligandPart>
</feature>
<feature type="binding site" description="axial binding residue" evidence="19">
    <location>
        <position position="98"/>
    </location>
    <ligand>
        <name>heme b</name>
        <dbReference type="ChEBI" id="CHEBI:60344"/>
        <label>b566</label>
    </ligand>
    <ligandPart>
        <name>Fe</name>
        <dbReference type="ChEBI" id="CHEBI:18248"/>
    </ligandPart>
</feature>
<comment type="subunit">
    <text evidence="3">The main subunits of complex b-c1 are: cytochrome b, cytochrome c1 and the Rieske protein.</text>
</comment>
<dbReference type="InterPro" id="IPR048259">
    <property type="entry name" value="Cytochrome_b_N_euk/bac"/>
</dbReference>
<dbReference type="GO" id="GO:0016491">
    <property type="term" value="F:oxidoreductase activity"/>
    <property type="evidence" value="ECO:0007669"/>
    <property type="project" value="UniProtKB-UniRule"/>
</dbReference>
<geneLocation type="mitochondrion" evidence="23"/>
<protein>
    <recommendedName>
        <fullName evidence="4 20">Cytochrome b</fullName>
    </recommendedName>
</protein>
<evidence type="ECO:0000256" key="17">
    <source>
        <dbReference type="ARBA" id="ARBA00061233"/>
    </source>
</evidence>
<evidence type="ECO:0000256" key="4">
    <source>
        <dbReference type="ARBA" id="ARBA00013531"/>
    </source>
</evidence>
<keyword evidence="8 20" id="KW-0812">Transmembrane</keyword>
<feature type="binding site" evidence="18">
    <location>
        <position position="202"/>
    </location>
    <ligand>
        <name>a ubiquinone</name>
        <dbReference type="ChEBI" id="CHEBI:16389"/>
    </ligand>
</feature>
<dbReference type="InterPro" id="IPR016174">
    <property type="entry name" value="Di-haem_cyt_TM"/>
</dbReference>
<feature type="domain" description="Cytochrome b/b6 C-terminal region profile" evidence="22">
    <location>
        <begin position="211"/>
        <end position="378"/>
    </location>
</feature>
<evidence type="ECO:0000256" key="6">
    <source>
        <dbReference type="ARBA" id="ARBA00022617"/>
    </source>
</evidence>
<feature type="transmembrane region" description="Helical" evidence="20">
    <location>
        <begin position="78"/>
        <end position="97"/>
    </location>
</feature>
<evidence type="ECO:0000256" key="10">
    <source>
        <dbReference type="ARBA" id="ARBA00022792"/>
    </source>
</evidence>
<feature type="transmembrane region" description="Helical" evidence="20">
    <location>
        <begin position="179"/>
        <end position="201"/>
    </location>
</feature>